<comment type="caution">
    <text evidence="3">The sequence shown here is derived from an EMBL/GenBank/DDBJ whole genome shotgun (WGS) entry which is preliminary data.</text>
</comment>
<feature type="domain" description="DUF1989" evidence="2">
    <location>
        <begin position="5"/>
        <end position="47"/>
    </location>
</feature>
<feature type="region of interest" description="Disordered" evidence="1">
    <location>
        <begin position="431"/>
        <end position="581"/>
    </location>
</feature>
<dbReference type="AlphaFoldDB" id="A0AAN6J7H0"/>
<feature type="compositionally biased region" description="Basic and acidic residues" evidence="1">
    <location>
        <begin position="572"/>
        <end position="581"/>
    </location>
</feature>
<feature type="compositionally biased region" description="Polar residues" evidence="1">
    <location>
        <begin position="138"/>
        <end position="158"/>
    </location>
</feature>
<proteinExistence type="predicted"/>
<reference evidence="3" key="1">
    <citation type="submission" date="2021-12" db="EMBL/GenBank/DDBJ databases">
        <title>Black yeast isolated from Biological Soil Crust.</title>
        <authorList>
            <person name="Kurbessoian T."/>
        </authorList>
    </citation>
    <scope>NUCLEOTIDE SEQUENCE</scope>
    <source>
        <strain evidence="3">CCFEE 5208</strain>
    </source>
</reference>
<evidence type="ECO:0000256" key="1">
    <source>
        <dbReference type="SAM" id="MobiDB-lite"/>
    </source>
</evidence>
<gene>
    <name evidence="3" type="ORF">LTR82_008680</name>
</gene>
<evidence type="ECO:0000313" key="3">
    <source>
        <dbReference type="EMBL" id="KAK0320163.1"/>
    </source>
</evidence>
<feature type="domain" description="DUF1989" evidence="2">
    <location>
        <begin position="248"/>
        <end position="402"/>
    </location>
</feature>
<dbReference type="PANTHER" id="PTHR31527">
    <property type="entry name" value="RE64534P"/>
    <property type="match status" value="1"/>
</dbReference>
<dbReference type="Pfam" id="PF09347">
    <property type="entry name" value="DUF1989"/>
    <property type="match status" value="2"/>
</dbReference>
<feature type="compositionally biased region" description="Basic and acidic residues" evidence="1">
    <location>
        <begin position="497"/>
        <end position="516"/>
    </location>
</feature>
<dbReference type="PANTHER" id="PTHR31527:SF0">
    <property type="entry name" value="RE64534P"/>
    <property type="match status" value="1"/>
</dbReference>
<feature type="compositionally biased region" description="Basic and acidic residues" evidence="1">
    <location>
        <begin position="540"/>
        <end position="553"/>
    </location>
</feature>
<feature type="compositionally biased region" description="Low complexity" evidence="1">
    <location>
        <begin position="474"/>
        <end position="483"/>
    </location>
</feature>
<protein>
    <recommendedName>
        <fullName evidence="2">DUF1989 domain-containing protein</fullName>
    </recommendedName>
</protein>
<dbReference type="InterPro" id="IPR018959">
    <property type="entry name" value="DUF1989"/>
</dbReference>
<feature type="region of interest" description="Disordered" evidence="1">
    <location>
        <begin position="29"/>
        <end position="179"/>
    </location>
</feature>
<feature type="compositionally biased region" description="Low complexity" evidence="1">
    <location>
        <begin position="517"/>
        <end position="538"/>
    </location>
</feature>
<feature type="compositionally biased region" description="Basic and acidic residues" evidence="1">
    <location>
        <begin position="120"/>
        <end position="137"/>
    </location>
</feature>
<dbReference type="Proteomes" id="UP001168146">
    <property type="component" value="Unassembled WGS sequence"/>
</dbReference>
<evidence type="ECO:0000313" key="4">
    <source>
        <dbReference type="Proteomes" id="UP001168146"/>
    </source>
</evidence>
<dbReference type="EMBL" id="JASUXU010000026">
    <property type="protein sequence ID" value="KAK0320163.1"/>
    <property type="molecule type" value="Genomic_DNA"/>
</dbReference>
<accession>A0AAN6J7H0</accession>
<sequence length="581" mass="61009">MAEMQTIPARHGVATFVPAGQTIKIVNTSGTQVVDTWAFALPKPEEKKGGAPDEKQEDEAKGKKEGKADEKKGEQKAGEKSEQKTEEKAAPKATPKKKKDGDFPSQEEAEKATSNPVQEGEGKAKDGKDAKDAKDATPQKSTWSSYVPSLPTLRSSKPASAPKKGAETEQQKNSRTWGSYFPSGQGFTSYIPSTASNTVSQFAKGHEVDKNKSYMEQLQSFSKTPVGAAGLAALTGSGYGGSLYAGYNAYNSQNAPDEPPMEYMSMAHSRAGTLHMRPQVNDTLVSNLREPMLTLVEDTSPGIHDTLMAACDPYRYHGLGVKDWAAHGSCAENLVLALKELNERAGLKGAKGVGADVTINAVPAPLNLFMNIPWDDSGDLAFKAPKGKEGDYVRLKAERDMVVVMSACPQDVLDINAKKPTDAHFVVEAEGESAGDALKRSQQPPPAKKRPAPRKLGSSRAPSTAGTEGGGDAKAGAPTAAPAKKPEAPKKAAAPKKQPEADAAPEKKAAGGEKADAPAPAKKPAAKPAAAKPAAKPAPAKKEAAAPAKKEEAGGDAAPVEKKKPKKLAARPKAEDKKAES</sequence>
<evidence type="ECO:0000259" key="2">
    <source>
        <dbReference type="Pfam" id="PF09347"/>
    </source>
</evidence>
<feature type="compositionally biased region" description="Basic and acidic residues" evidence="1">
    <location>
        <begin position="43"/>
        <end position="90"/>
    </location>
</feature>
<organism evidence="3 4">
    <name type="scientific">Friedmanniomyces endolithicus</name>
    <dbReference type="NCBI Taxonomy" id="329885"/>
    <lineage>
        <taxon>Eukaryota</taxon>
        <taxon>Fungi</taxon>
        <taxon>Dikarya</taxon>
        <taxon>Ascomycota</taxon>
        <taxon>Pezizomycotina</taxon>
        <taxon>Dothideomycetes</taxon>
        <taxon>Dothideomycetidae</taxon>
        <taxon>Mycosphaerellales</taxon>
        <taxon>Teratosphaeriaceae</taxon>
        <taxon>Friedmanniomyces</taxon>
    </lineage>
</organism>
<name>A0AAN6J7H0_9PEZI</name>